<sequence>MTGEIFEWILFGFFCIQGVITTICESKGILDPAAIKSTPYFYILLDWKTITALAVISGIYVLWKYIGAYGALIAVGYLLCILLIRICCKNKR</sequence>
<feature type="transmembrane region" description="Helical" evidence="1">
    <location>
        <begin position="45"/>
        <end position="63"/>
    </location>
</feature>
<organism evidence="2 3">
    <name type="scientific">Candidatus Mediterraneibacter gallistercoris</name>
    <dbReference type="NCBI Taxonomy" id="2838671"/>
    <lineage>
        <taxon>Bacteria</taxon>
        <taxon>Bacillati</taxon>
        <taxon>Bacillota</taxon>
        <taxon>Clostridia</taxon>
        <taxon>Lachnospirales</taxon>
        <taxon>Lachnospiraceae</taxon>
        <taxon>Mediterraneibacter</taxon>
    </lineage>
</organism>
<dbReference type="Proteomes" id="UP000823895">
    <property type="component" value="Unassembled WGS sequence"/>
</dbReference>
<reference evidence="2" key="2">
    <citation type="submission" date="2021-04" db="EMBL/GenBank/DDBJ databases">
        <authorList>
            <person name="Gilroy R."/>
        </authorList>
    </citation>
    <scope>NUCLEOTIDE SEQUENCE</scope>
    <source>
        <strain evidence="2">CHK165-2605</strain>
    </source>
</reference>
<gene>
    <name evidence="2" type="ORF">H9756_03480</name>
</gene>
<keyword evidence="1" id="KW-0472">Membrane</keyword>
<dbReference type="EMBL" id="DWWI01000076">
    <property type="protein sequence ID" value="HJC42735.1"/>
    <property type="molecule type" value="Genomic_DNA"/>
</dbReference>
<accession>A0A9D2T2K2</accession>
<comment type="caution">
    <text evidence="2">The sequence shown here is derived from an EMBL/GenBank/DDBJ whole genome shotgun (WGS) entry which is preliminary data.</text>
</comment>
<dbReference type="AlphaFoldDB" id="A0A9D2T2K2"/>
<evidence type="ECO:0000313" key="2">
    <source>
        <dbReference type="EMBL" id="HJC42735.1"/>
    </source>
</evidence>
<feature type="transmembrane region" description="Helical" evidence="1">
    <location>
        <begin position="69"/>
        <end position="88"/>
    </location>
</feature>
<proteinExistence type="predicted"/>
<keyword evidence="1" id="KW-0812">Transmembrane</keyword>
<evidence type="ECO:0000256" key="1">
    <source>
        <dbReference type="SAM" id="Phobius"/>
    </source>
</evidence>
<keyword evidence="1" id="KW-1133">Transmembrane helix</keyword>
<feature type="transmembrane region" description="Helical" evidence="1">
    <location>
        <begin position="6"/>
        <end position="24"/>
    </location>
</feature>
<reference evidence="2" key="1">
    <citation type="journal article" date="2021" name="PeerJ">
        <title>Extensive microbial diversity within the chicken gut microbiome revealed by metagenomics and culture.</title>
        <authorList>
            <person name="Gilroy R."/>
            <person name="Ravi A."/>
            <person name="Getino M."/>
            <person name="Pursley I."/>
            <person name="Horton D.L."/>
            <person name="Alikhan N.F."/>
            <person name="Baker D."/>
            <person name="Gharbi K."/>
            <person name="Hall N."/>
            <person name="Watson M."/>
            <person name="Adriaenssens E.M."/>
            <person name="Foster-Nyarko E."/>
            <person name="Jarju S."/>
            <person name="Secka A."/>
            <person name="Antonio M."/>
            <person name="Oren A."/>
            <person name="Chaudhuri R.R."/>
            <person name="La Ragione R."/>
            <person name="Hildebrand F."/>
            <person name="Pallen M.J."/>
        </authorList>
    </citation>
    <scope>NUCLEOTIDE SEQUENCE</scope>
    <source>
        <strain evidence="2">CHK165-2605</strain>
    </source>
</reference>
<name>A0A9D2T2K2_9FIRM</name>
<protein>
    <submittedName>
        <fullName evidence="2">Uncharacterized protein</fullName>
    </submittedName>
</protein>
<evidence type="ECO:0000313" key="3">
    <source>
        <dbReference type="Proteomes" id="UP000823895"/>
    </source>
</evidence>